<accession>A0ABD0PG07</accession>
<dbReference type="AlphaFoldDB" id="A0ABD0PG07"/>
<keyword evidence="2" id="KW-1185">Reference proteome</keyword>
<name>A0ABD0PG07_CIRMR</name>
<gene>
    <name evidence="1" type="ORF">M9458_032439</name>
</gene>
<comment type="caution">
    <text evidence="1">The sequence shown here is derived from an EMBL/GenBank/DDBJ whole genome shotgun (WGS) entry which is preliminary data.</text>
</comment>
<dbReference type="EMBL" id="JAMKFB020000016">
    <property type="protein sequence ID" value="KAL0172128.1"/>
    <property type="molecule type" value="Genomic_DNA"/>
</dbReference>
<reference evidence="1 2" key="1">
    <citation type="submission" date="2024-05" db="EMBL/GenBank/DDBJ databases">
        <title>Genome sequencing and assembly of Indian major carp, Cirrhinus mrigala (Hamilton, 1822).</title>
        <authorList>
            <person name="Mohindra V."/>
            <person name="Chowdhury L.M."/>
            <person name="Lal K."/>
            <person name="Jena J.K."/>
        </authorList>
    </citation>
    <scope>NUCLEOTIDE SEQUENCE [LARGE SCALE GENOMIC DNA]</scope>
    <source>
        <strain evidence="1">CM1030</strain>
        <tissue evidence="1">Blood</tissue>
    </source>
</reference>
<organism evidence="1 2">
    <name type="scientific">Cirrhinus mrigala</name>
    <name type="common">Mrigala</name>
    <dbReference type="NCBI Taxonomy" id="683832"/>
    <lineage>
        <taxon>Eukaryota</taxon>
        <taxon>Metazoa</taxon>
        <taxon>Chordata</taxon>
        <taxon>Craniata</taxon>
        <taxon>Vertebrata</taxon>
        <taxon>Euteleostomi</taxon>
        <taxon>Actinopterygii</taxon>
        <taxon>Neopterygii</taxon>
        <taxon>Teleostei</taxon>
        <taxon>Ostariophysi</taxon>
        <taxon>Cypriniformes</taxon>
        <taxon>Cyprinidae</taxon>
        <taxon>Labeoninae</taxon>
        <taxon>Labeonini</taxon>
        <taxon>Cirrhinus</taxon>
    </lineage>
</organism>
<feature type="non-terminal residue" evidence="1">
    <location>
        <position position="1"/>
    </location>
</feature>
<sequence length="145" mass="16116">QYSCRISVQPQSDSILCLLSTLPLSIHLSACLQTQSTPAALLPLPQSPPSFQFSLQLPYVPAFHCPVTKIKLSSQQPVAEITVFGTMDMLSTLRTLCYLIWSGQIKTPPSSLFQSIQPHVSWIRYRLLQALPCTQTSLHKNTLCC</sequence>
<evidence type="ECO:0000313" key="2">
    <source>
        <dbReference type="Proteomes" id="UP001529510"/>
    </source>
</evidence>
<dbReference type="Proteomes" id="UP001529510">
    <property type="component" value="Unassembled WGS sequence"/>
</dbReference>
<protein>
    <submittedName>
        <fullName evidence="1">Uncharacterized protein</fullName>
    </submittedName>
</protein>
<proteinExistence type="predicted"/>
<evidence type="ECO:0000313" key="1">
    <source>
        <dbReference type="EMBL" id="KAL0172128.1"/>
    </source>
</evidence>